<name>A0A3P7LA45_STRVU</name>
<evidence type="ECO:0000259" key="1">
    <source>
        <dbReference type="Pfam" id="PF00171"/>
    </source>
</evidence>
<accession>A0A3P7LA45</accession>
<keyword evidence="3" id="KW-1185">Reference proteome</keyword>
<protein>
    <recommendedName>
        <fullName evidence="1">Aldehyde dehydrogenase domain-containing protein</fullName>
    </recommendedName>
</protein>
<evidence type="ECO:0000313" key="3">
    <source>
        <dbReference type="Proteomes" id="UP000270094"/>
    </source>
</evidence>
<proteinExistence type="predicted"/>
<dbReference type="InterPro" id="IPR016162">
    <property type="entry name" value="Ald_DH_N"/>
</dbReference>
<dbReference type="GO" id="GO:0016620">
    <property type="term" value="F:oxidoreductase activity, acting on the aldehyde or oxo group of donors, NAD or NADP as acceptor"/>
    <property type="evidence" value="ECO:0007669"/>
    <property type="project" value="InterPro"/>
</dbReference>
<dbReference type="Gene3D" id="3.40.309.10">
    <property type="entry name" value="Aldehyde Dehydrogenase, Chain A, domain 2"/>
    <property type="match status" value="1"/>
</dbReference>
<reference evidence="2 3" key="1">
    <citation type="submission" date="2018-11" db="EMBL/GenBank/DDBJ databases">
        <authorList>
            <consortium name="Pathogen Informatics"/>
        </authorList>
    </citation>
    <scope>NUCLEOTIDE SEQUENCE [LARGE SCALE GENOMIC DNA]</scope>
</reference>
<dbReference type="EMBL" id="UYYB01105714">
    <property type="protein sequence ID" value="VDM79605.1"/>
    <property type="molecule type" value="Genomic_DNA"/>
</dbReference>
<dbReference type="AlphaFoldDB" id="A0A3P7LA45"/>
<dbReference type="PANTHER" id="PTHR11699">
    <property type="entry name" value="ALDEHYDE DEHYDROGENASE-RELATED"/>
    <property type="match status" value="1"/>
</dbReference>
<dbReference type="Pfam" id="PF00171">
    <property type="entry name" value="Aldedh"/>
    <property type="match status" value="1"/>
</dbReference>
<evidence type="ECO:0000313" key="2">
    <source>
        <dbReference type="EMBL" id="VDM79605.1"/>
    </source>
</evidence>
<dbReference type="Gene3D" id="3.40.605.10">
    <property type="entry name" value="Aldehyde Dehydrogenase, Chain A, domain 1"/>
    <property type="match status" value="1"/>
</dbReference>
<dbReference type="Proteomes" id="UP000270094">
    <property type="component" value="Unassembled WGS sequence"/>
</dbReference>
<dbReference type="SUPFAM" id="SSF53720">
    <property type="entry name" value="ALDH-like"/>
    <property type="match status" value="1"/>
</dbReference>
<gene>
    <name evidence="2" type="ORF">SVUK_LOCUS14603</name>
</gene>
<dbReference type="OrthoDB" id="310895at2759"/>
<dbReference type="InterPro" id="IPR015590">
    <property type="entry name" value="Aldehyde_DH_dom"/>
</dbReference>
<organism evidence="2 3">
    <name type="scientific">Strongylus vulgaris</name>
    <name type="common">Blood worm</name>
    <dbReference type="NCBI Taxonomy" id="40348"/>
    <lineage>
        <taxon>Eukaryota</taxon>
        <taxon>Metazoa</taxon>
        <taxon>Ecdysozoa</taxon>
        <taxon>Nematoda</taxon>
        <taxon>Chromadorea</taxon>
        <taxon>Rhabditida</taxon>
        <taxon>Rhabditina</taxon>
        <taxon>Rhabditomorpha</taxon>
        <taxon>Strongyloidea</taxon>
        <taxon>Strongylidae</taxon>
        <taxon>Strongylus</taxon>
    </lineage>
</organism>
<feature type="domain" description="Aldehyde dehydrogenase" evidence="1">
    <location>
        <begin position="6"/>
        <end position="144"/>
    </location>
</feature>
<dbReference type="InterPro" id="IPR016161">
    <property type="entry name" value="Ald_DH/histidinol_DH"/>
</dbReference>
<sequence length="156" mass="16741">MFKLCISGAITAGARLICGGSAVQVPGLENGFYLSPCVLTEIRKDMAVYNEEIFGAVLLVIPFDTEDEAIDIANDTTMGLAAGLFTKDLARVHRVVDRLHAGNVYVNTFNDVSPFVPFGGYGDSGFGRENGTAAIEHYTQIKSVFVSTVTTLPNPF</sequence>
<dbReference type="InterPro" id="IPR016163">
    <property type="entry name" value="Ald_DH_C"/>
</dbReference>